<organism evidence="6 7">
    <name type="scientific">Mythimna separata</name>
    <name type="common">Oriental armyworm</name>
    <name type="synonym">Pseudaletia separata</name>
    <dbReference type="NCBI Taxonomy" id="271217"/>
    <lineage>
        <taxon>Eukaryota</taxon>
        <taxon>Metazoa</taxon>
        <taxon>Ecdysozoa</taxon>
        <taxon>Arthropoda</taxon>
        <taxon>Hexapoda</taxon>
        <taxon>Insecta</taxon>
        <taxon>Pterygota</taxon>
        <taxon>Neoptera</taxon>
        <taxon>Endopterygota</taxon>
        <taxon>Lepidoptera</taxon>
        <taxon>Glossata</taxon>
        <taxon>Ditrysia</taxon>
        <taxon>Noctuoidea</taxon>
        <taxon>Noctuidae</taxon>
        <taxon>Noctuinae</taxon>
        <taxon>Hadenini</taxon>
        <taxon>Mythimna</taxon>
    </lineage>
</organism>
<dbReference type="FunFam" id="3.40.50.2000:FF:000050">
    <property type="entry name" value="UDP-glucuronosyltransferase"/>
    <property type="match status" value="1"/>
</dbReference>
<evidence type="ECO:0000256" key="1">
    <source>
        <dbReference type="ARBA" id="ARBA00009995"/>
    </source>
</evidence>
<dbReference type="InterPro" id="IPR050271">
    <property type="entry name" value="UDP-glycosyltransferase"/>
</dbReference>
<name>A0AAD7YB02_MYTSE</name>
<keyword evidence="4" id="KW-0472">Membrane</keyword>
<keyword evidence="4" id="KW-1133">Transmembrane helix</keyword>
<evidence type="ECO:0000256" key="4">
    <source>
        <dbReference type="SAM" id="Phobius"/>
    </source>
</evidence>
<accession>A0AAD7YB02</accession>
<dbReference type="InterPro" id="IPR002213">
    <property type="entry name" value="UDP_glucos_trans"/>
</dbReference>
<keyword evidence="7" id="KW-1185">Reference proteome</keyword>
<dbReference type="Pfam" id="PF00201">
    <property type="entry name" value="UDPGT"/>
    <property type="match status" value="1"/>
</dbReference>
<dbReference type="Gene3D" id="3.40.50.2000">
    <property type="entry name" value="Glycogen Phosphorylase B"/>
    <property type="match status" value="1"/>
</dbReference>
<dbReference type="SUPFAM" id="SSF53756">
    <property type="entry name" value="UDP-Glycosyltransferase/glycogen phosphorylase"/>
    <property type="match status" value="1"/>
</dbReference>
<evidence type="ECO:0000256" key="3">
    <source>
        <dbReference type="ARBA" id="ARBA00022679"/>
    </source>
</evidence>
<keyword evidence="3" id="KW-0808">Transferase</keyword>
<comment type="caution">
    <text evidence="6">The sequence shown here is derived from an EMBL/GenBank/DDBJ whole genome shotgun (WGS) entry which is preliminary data.</text>
</comment>
<sequence>MKLLVLISLVYLLGSTEALKVLVLYPYAVKSLSILGTGTVRHLLNAGHEVTYITVYPLKDPPTKNFRQIDISNNTQLLENEESLTIGYVLEHKVPRTDALQMQIFTMESARLTFQNENVKKLIQDPNEHFDAVVVDLVESEVFAGLAVLYDCPMIWLYSMGAHWQVLRLIDRATNPAYDPDYLSPANTPLSFLERVDELWSRVKWQYRKTFIIQPEERKIYEDTFGLLVAKRGRTLPDYEDVIFNASLIFGNEHNAVRDRPSTPQNFKYIGGLHIEEPVKPLPKEFQDLIDNSKHGVIYFSMGSFLKSNSLPKPLIAELLRMFGELKQTVIWKFESDLPDVPKNVHIVHWAPQPSILAHPNVRTFITHGGQLSSIEAIHFGMPIIGVPVFFDQFTNIKKAVENGYALTVPLSHDLPKDLKVAIDVMLKDDTFRKKAKELSSIYHDRLSKPGAELAHWVEHVVRTGGARHLRSPAWRVPLYQRLYLDLIALILASVLILATLFFYIVSSLFKKTPKKNNQKKRN</sequence>
<evidence type="ECO:0008006" key="8">
    <source>
        <dbReference type="Google" id="ProtNLM"/>
    </source>
</evidence>
<feature type="signal peptide" evidence="5">
    <location>
        <begin position="1"/>
        <end position="18"/>
    </location>
</feature>
<gene>
    <name evidence="6" type="ORF">PYW07_009123</name>
</gene>
<dbReference type="PANTHER" id="PTHR48043:SF159">
    <property type="entry name" value="EG:EG0003.4 PROTEIN-RELATED"/>
    <property type="match status" value="1"/>
</dbReference>
<protein>
    <recommendedName>
        <fullName evidence="8">Glucuronosyltransferase</fullName>
    </recommendedName>
</protein>
<dbReference type="EMBL" id="JARGEI010000024">
    <property type="protein sequence ID" value="KAJ8709297.1"/>
    <property type="molecule type" value="Genomic_DNA"/>
</dbReference>
<dbReference type="CDD" id="cd03784">
    <property type="entry name" value="GT1_Gtf-like"/>
    <property type="match status" value="1"/>
</dbReference>
<evidence type="ECO:0000256" key="5">
    <source>
        <dbReference type="SAM" id="SignalP"/>
    </source>
</evidence>
<keyword evidence="4" id="KW-0812">Transmembrane</keyword>
<keyword evidence="5" id="KW-0732">Signal</keyword>
<evidence type="ECO:0000313" key="6">
    <source>
        <dbReference type="EMBL" id="KAJ8709297.1"/>
    </source>
</evidence>
<feature type="chain" id="PRO_5041908036" description="Glucuronosyltransferase" evidence="5">
    <location>
        <begin position="19"/>
        <end position="523"/>
    </location>
</feature>
<evidence type="ECO:0000313" key="7">
    <source>
        <dbReference type="Proteomes" id="UP001231518"/>
    </source>
</evidence>
<dbReference type="Proteomes" id="UP001231518">
    <property type="component" value="Chromosome 22"/>
</dbReference>
<dbReference type="PANTHER" id="PTHR48043">
    <property type="entry name" value="EG:EG0003.4 PROTEIN-RELATED"/>
    <property type="match status" value="1"/>
</dbReference>
<evidence type="ECO:0000256" key="2">
    <source>
        <dbReference type="ARBA" id="ARBA00022676"/>
    </source>
</evidence>
<dbReference type="AlphaFoldDB" id="A0AAD7YB02"/>
<keyword evidence="2" id="KW-0328">Glycosyltransferase</keyword>
<comment type="similarity">
    <text evidence="1">Belongs to the UDP-glycosyltransferase family.</text>
</comment>
<proteinExistence type="inferred from homology"/>
<dbReference type="GO" id="GO:0008194">
    <property type="term" value="F:UDP-glycosyltransferase activity"/>
    <property type="evidence" value="ECO:0007669"/>
    <property type="project" value="InterPro"/>
</dbReference>
<feature type="transmembrane region" description="Helical" evidence="4">
    <location>
        <begin position="483"/>
        <end position="506"/>
    </location>
</feature>
<reference evidence="6" key="1">
    <citation type="submission" date="2023-03" db="EMBL/GenBank/DDBJ databases">
        <title>Chromosome-level genomes of two armyworms, Mythimna separata and Mythimna loreyi, provide insights into the biosynthesis and reception of sex pheromones.</title>
        <authorList>
            <person name="Zhao H."/>
        </authorList>
    </citation>
    <scope>NUCLEOTIDE SEQUENCE</scope>
    <source>
        <strain evidence="6">BeijingLab</strain>
        <tissue evidence="6">Pupa</tissue>
    </source>
</reference>